<dbReference type="RefSeq" id="WP_179357331.1">
    <property type="nucleotide sequence ID" value="NZ_CP058627.1"/>
</dbReference>
<dbReference type="KEGG" id="chiz:HQ393_02705"/>
<keyword evidence="1" id="KW-0732">Signal</keyword>
<evidence type="ECO:0000313" key="4">
    <source>
        <dbReference type="Proteomes" id="UP000509597"/>
    </source>
</evidence>
<dbReference type="AlphaFoldDB" id="A0A7H9BF99"/>
<reference evidence="3 4" key="1">
    <citation type="submission" date="2020-07" db="EMBL/GenBank/DDBJ databases">
        <title>Complete genome sequence of Chitinibacter sp. 2T18.</title>
        <authorList>
            <person name="Bae J.-W."/>
            <person name="Choi J.-W."/>
        </authorList>
    </citation>
    <scope>NUCLEOTIDE SEQUENCE [LARGE SCALE GENOMIC DNA]</scope>
    <source>
        <strain evidence="3 4">2T18</strain>
    </source>
</reference>
<protein>
    <submittedName>
        <fullName evidence="3">Transporter substrate-binding domain-containing protein</fullName>
    </submittedName>
</protein>
<proteinExistence type="predicted"/>
<dbReference type="EMBL" id="CP058627">
    <property type="protein sequence ID" value="QLG87247.1"/>
    <property type="molecule type" value="Genomic_DNA"/>
</dbReference>
<dbReference type="Proteomes" id="UP000509597">
    <property type="component" value="Chromosome"/>
</dbReference>
<dbReference type="SUPFAM" id="SSF53850">
    <property type="entry name" value="Periplasmic binding protein-like II"/>
    <property type="match status" value="1"/>
</dbReference>
<dbReference type="Gene3D" id="3.40.190.10">
    <property type="entry name" value="Periplasmic binding protein-like II"/>
    <property type="match status" value="2"/>
</dbReference>
<evidence type="ECO:0000256" key="1">
    <source>
        <dbReference type="ARBA" id="ARBA00022729"/>
    </source>
</evidence>
<feature type="domain" description="Solute-binding protein family 3/N-terminal" evidence="2">
    <location>
        <begin position="41"/>
        <end position="247"/>
    </location>
</feature>
<dbReference type="InterPro" id="IPR001638">
    <property type="entry name" value="Solute-binding_3/MltF_N"/>
</dbReference>
<gene>
    <name evidence="3" type="ORF">HQ393_02705</name>
</gene>
<dbReference type="Pfam" id="PF00497">
    <property type="entry name" value="SBP_bac_3"/>
    <property type="match status" value="1"/>
</dbReference>
<keyword evidence="4" id="KW-1185">Reference proteome</keyword>
<name>A0A7H9BF99_9NEIS</name>
<organism evidence="3 4">
    <name type="scientific">Chitinibacter bivalviorum</name>
    <dbReference type="NCBI Taxonomy" id="2739434"/>
    <lineage>
        <taxon>Bacteria</taxon>
        <taxon>Pseudomonadati</taxon>
        <taxon>Pseudomonadota</taxon>
        <taxon>Betaproteobacteria</taxon>
        <taxon>Neisseriales</taxon>
        <taxon>Chitinibacteraceae</taxon>
        <taxon>Chitinibacter</taxon>
    </lineage>
</organism>
<evidence type="ECO:0000259" key="2">
    <source>
        <dbReference type="Pfam" id="PF00497"/>
    </source>
</evidence>
<dbReference type="PANTHER" id="PTHR35936">
    <property type="entry name" value="MEMBRANE-BOUND LYTIC MUREIN TRANSGLYCOSYLASE F"/>
    <property type="match status" value="1"/>
</dbReference>
<accession>A0A7H9BF99</accession>
<sequence>MPYWCKQTLASLIFLISNIVLATKVQAQGLPLRVLLSDSNEMPLAQFENGQLKAGFLFDLGNMLAQQLNRSAVFIALPRKRLSPILESGQVDIICNQNPRWLPGPFDWSTPFIPHAELIVSDQRFTRPKQLNDLANIRIGTILGFNYAEVQQALGTQFIRDDTLTVHSNLRKLAAGYVHHIIIDQYVLEYQQKMGEVKVALHPYLLIKNEKASCGISRNGQVSAAQVNQAINELLANQKLPKLFNKYH</sequence>
<evidence type="ECO:0000313" key="3">
    <source>
        <dbReference type="EMBL" id="QLG87247.1"/>
    </source>
</evidence>
<dbReference type="PANTHER" id="PTHR35936:SF6">
    <property type="entry name" value="AMINO ACID ABC TRANSPORTER SUBSTRATE-BINDING PAAT FAMILY PROTEIN"/>
    <property type="match status" value="1"/>
</dbReference>